<feature type="transmembrane region" description="Helical" evidence="2">
    <location>
        <begin position="91"/>
        <end position="110"/>
    </location>
</feature>
<keyword evidence="2" id="KW-0812">Transmembrane</keyword>
<gene>
    <name evidence="3" type="ORF">A2074_06920</name>
</gene>
<evidence type="ECO:0008006" key="5">
    <source>
        <dbReference type="Google" id="ProtNLM"/>
    </source>
</evidence>
<reference evidence="3 4" key="1">
    <citation type="journal article" date="2016" name="Nat. Commun.">
        <title>Thousands of microbial genomes shed light on interconnected biogeochemical processes in an aquifer system.</title>
        <authorList>
            <person name="Anantharaman K."/>
            <person name="Brown C.T."/>
            <person name="Hug L.A."/>
            <person name="Sharon I."/>
            <person name="Castelle C.J."/>
            <person name="Probst A.J."/>
            <person name="Thomas B.C."/>
            <person name="Singh A."/>
            <person name="Wilkins M.J."/>
            <person name="Karaoz U."/>
            <person name="Brodie E.L."/>
            <person name="Williams K.H."/>
            <person name="Hubbard S.S."/>
            <person name="Banfield J.F."/>
        </authorList>
    </citation>
    <scope>NUCLEOTIDE SEQUENCE [LARGE SCALE GENOMIC DNA]</scope>
</reference>
<dbReference type="Proteomes" id="UP000178086">
    <property type="component" value="Unassembled WGS sequence"/>
</dbReference>
<evidence type="ECO:0000256" key="1">
    <source>
        <dbReference type="SAM" id="MobiDB-lite"/>
    </source>
</evidence>
<keyword evidence="2" id="KW-1133">Transmembrane helix</keyword>
<keyword evidence="2" id="KW-0472">Membrane</keyword>
<dbReference type="AlphaFoldDB" id="A0A1F2UKR5"/>
<organism evidence="3 4">
    <name type="scientific">Candidatus Aquicultor primus</name>
    <dbReference type="NCBI Taxonomy" id="1797195"/>
    <lineage>
        <taxon>Bacteria</taxon>
        <taxon>Bacillati</taxon>
        <taxon>Actinomycetota</taxon>
        <taxon>Candidatus Aquicultoria</taxon>
        <taxon>Candidatus Aquicultorales</taxon>
        <taxon>Candidatus Aquicultoraceae</taxon>
        <taxon>Candidatus Aquicultor</taxon>
    </lineage>
</organism>
<sequence length="382" mass="42108">MAEEEGKQEQRAEEKAGREHPRFKEEHKTARGGLIFGLILISVGAILLVDNFYPGLGFTRLWPVIIIAWGFAVLVSGLIPPLDFSKPLDGILIGTIGLILLYNTLGIVPYRFWLELIALWPVLIIALGFSILGGVTRNRIIAALPTLIIIATLLFALFYMDGPLRPRIELTSVNKSRAAISGVKTGEAKIDFSVGELDIGSTGMLYDLNAREFGDERGPQIDFSRSGDKVELNVKARDDIRFYRWDEQRVWNLALSKDIDWRLRVDAGVSDSDLDLSELDVSSVDIDGGVGSIRVRFGDRNKKVDAKIDTGVSECRIMVPKTSGVRLTLDRGLSAVDFKDIGLDKVSENGLTVYETKGFANASKKVDLDVDMGVASFIVEGY</sequence>
<accession>A0A1F2UKR5</accession>
<feature type="region of interest" description="Disordered" evidence="1">
    <location>
        <begin position="1"/>
        <end position="25"/>
    </location>
</feature>
<protein>
    <recommendedName>
        <fullName evidence="5">DUF5668 domain-containing protein</fullName>
    </recommendedName>
</protein>
<name>A0A1F2UKR5_9ACTN</name>
<feature type="transmembrane region" description="Helical" evidence="2">
    <location>
        <begin position="61"/>
        <end position="79"/>
    </location>
</feature>
<comment type="caution">
    <text evidence="3">The sequence shown here is derived from an EMBL/GenBank/DDBJ whole genome shotgun (WGS) entry which is preliminary data.</text>
</comment>
<proteinExistence type="predicted"/>
<feature type="transmembrane region" description="Helical" evidence="2">
    <location>
        <begin position="116"/>
        <end position="133"/>
    </location>
</feature>
<dbReference type="EMBL" id="MELI01000063">
    <property type="protein sequence ID" value="OFW33582.1"/>
    <property type="molecule type" value="Genomic_DNA"/>
</dbReference>
<feature type="transmembrane region" description="Helical" evidence="2">
    <location>
        <begin position="140"/>
        <end position="160"/>
    </location>
</feature>
<evidence type="ECO:0000313" key="3">
    <source>
        <dbReference type="EMBL" id="OFW33582.1"/>
    </source>
</evidence>
<evidence type="ECO:0000313" key="4">
    <source>
        <dbReference type="Proteomes" id="UP000178086"/>
    </source>
</evidence>
<evidence type="ECO:0000256" key="2">
    <source>
        <dbReference type="SAM" id="Phobius"/>
    </source>
</evidence>
<feature type="transmembrane region" description="Helical" evidence="2">
    <location>
        <begin position="32"/>
        <end position="49"/>
    </location>
</feature>